<dbReference type="PANTHER" id="PTHR43181">
    <property type="entry name" value="2-C-METHYL-D-ERYTHRITOL 2,4-CYCLODIPHOSPHATE SYNTHASE, CHLOROPLASTIC"/>
    <property type="match status" value="1"/>
</dbReference>
<comment type="caution">
    <text evidence="12">The sequence shown here is derived from an EMBL/GenBank/DDBJ whole genome shotgun (WGS) entry which is preliminary data.</text>
</comment>
<protein>
    <recommendedName>
        <fullName evidence="5 9">2-C-methyl-D-erythritol 2,4-cyclodiphosphate synthase</fullName>
        <shortName evidence="9">MECDP-synthase</shortName>
        <shortName evidence="9">MECPP-synthase</shortName>
        <shortName evidence="9">MECPS</shortName>
        <ecNumber evidence="5 9">4.6.1.12</ecNumber>
    </recommendedName>
</protein>
<keyword evidence="8 9" id="KW-0456">Lyase</keyword>
<sequence>MMNIRVGHGYDVHRWGAENKPLMLGGVEVPHADGLLAHSDGDVVLHAISDAVLGALGLGDIGRHFPDTDDQFAGADSGELLTHIMQLAASRKFAVGNIDVTIVAQQPKMAPHIDAMRQRIADLLDVVSDAVNVKATTTEKLGFVGRNEGIACHAVVLMAGQS</sequence>
<evidence type="ECO:0000256" key="9">
    <source>
        <dbReference type="HAMAP-Rule" id="MF_00107"/>
    </source>
</evidence>
<dbReference type="Proteomes" id="UP000016543">
    <property type="component" value="Unassembled WGS sequence"/>
</dbReference>
<comment type="catalytic activity">
    <reaction evidence="1 9 10">
        <text>4-CDP-2-C-methyl-D-erythritol 2-phosphate = 2-C-methyl-D-erythritol 2,4-cyclic diphosphate + CMP</text>
        <dbReference type="Rhea" id="RHEA:23864"/>
        <dbReference type="ChEBI" id="CHEBI:57919"/>
        <dbReference type="ChEBI" id="CHEBI:58483"/>
        <dbReference type="ChEBI" id="CHEBI:60377"/>
        <dbReference type="EC" id="4.6.1.12"/>
    </reaction>
</comment>
<organism evidence="12 13">
    <name type="scientific">Idiomarina baltica OS145</name>
    <dbReference type="NCBI Taxonomy" id="314276"/>
    <lineage>
        <taxon>Bacteria</taxon>
        <taxon>Pseudomonadati</taxon>
        <taxon>Pseudomonadota</taxon>
        <taxon>Gammaproteobacteria</taxon>
        <taxon>Alteromonadales</taxon>
        <taxon>Idiomarinaceae</taxon>
        <taxon>Idiomarina</taxon>
    </lineage>
</organism>
<feature type="site" description="Transition state stabilizer" evidence="9">
    <location>
        <position position="38"/>
    </location>
</feature>
<reference evidence="12 13" key="1">
    <citation type="submission" date="2006-01" db="EMBL/GenBank/DDBJ databases">
        <authorList>
            <person name="Brettar I."/>
            <person name="Hofle M."/>
            <person name="Ferriera S."/>
            <person name="Johnson J."/>
            <person name="Kravitz S."/>
            <person name="Halpern A."/>
            <person name="Remington K."/>
            <person name="Beeson K."/>
            <person name="Tran B."/>
            <person name="Rogers Y.-H."/>
            <person name="Friedman R."/>
            <person name="Venter J.C."/>
        </authorList>
    </citation>
    <scope>NUCLEOTIDE SEQUENCE [LARGE SCALE GENOMIC DNA]</scope>
    <source>
        <strain evidence="12 13">OS145</strain>
    </source>
</reference>
<feature type="binding site" evidence="9">
    <location>
        <position position="46"/>
    </location>
    <ligand>
        <name>a divalent metal cation</name>
        <dbReference type="ChEBI" id="CHEBI:60240"/>
    </ligand>
</feature>
<dbReference type="CDD" id="cd00554">
    <property type="entry name" value="MECDP_synthase"/>
    <property type="match status" value="1"/>
</dbReference>
<evidence type="ECO:0000256" key="4">
    <source>
        <dbReference type="ARBA" id="ARBA00011233"/>
    </source>
</evidence>
<dbReference type="InterPro" id="IPR020555">
    <property type="entry name" value="MECDP_synthase_CS"/>
</dbReference>
<feature type="binding site" evidence="9">
    <location>
        <begin position="11"/>
        <end position="13"/>
    </location>
    <ligand>
        <name>4-CDP-2-C-methyl-D-erythritol 2-phosphate</name>
        <dbReference type="ChEBI" id="CHEBI:57919"/>
    </ligand>
</feature>
<dbReference type="EC" id="4.6.1.12" evidence="5 9"/>
<dbReference type="PROSITE" id="PS01350">
    <property type="entry name" value="ISPF"/>
    <property type="match status" value="1"/>
</dbReference>
<feature type="binding site" evidence="9">
    <location>
        <position position="146"/>
    </location>
    <ligand>
        <name>4-CDP-2-C-methyl-D-erythritol 2-phosphate</name>
        <dbReference type="ChEBI" id="CHEBI:57919"/>
    </ligand>
</feature>
<comment type="pathway">
    <text evidence="2 9">Isoprenoid biosynthesis; isopentenyl diphosphate biosynthesis via DXP pathway; isopentenyl diphosphate from 1-deoxy-D-xylulose 5-phosphate: step 4/6.</text>
</comment>
<feature type="binding site" evidence="9">
    <location>
        <begin position="136"/>
        <end position="139"/>
    </location>
    <ligand>
        <name>4-CDP-2-C-methyl-D-erythritol 2-phosphate</name>
        <dbReference type="ChEBI" id="CHEBI:57919"/>
    </ligand>
</feature>
<evidence type="ECO:0000259" key="11">
    <source>
        <dbReference type="Pfam" id="PF02542"/>
    </source>
</evidence>
<feature type="binding site" evidence="9">
    <location>
        <position position="11"/>
    </location>
    <ligand>
        <name>a divalent metal cation</name>
        <dbReference type="ChEBI" id="CHEBI:60240"/>
    </ligand>
</feature>
<evidence type="ECO:0000256" key="10">
    <source>
        <dbReference type="RuleBase" id="RU004395"/>
    </source>
</evidence>
<feature type="binding site" evidence="9">
    <location>
        <begin position="104"/>
        <end position="110"/>
    </location>
    <ligand>
        <name>4-CDP-2-C-methyl-D-erythritol 2-phosphate</name>
        <dbReference type="ChEBI" id="CHEBI:57919"/>
    </ligand>
</feature>
<keyword evidence="13" id="KW-1185">Reference proteome</keyword>
<dbReference type="NCBIfam" id="TIGR00151">
    <property type="entry name" value="ispF"/>
    <property type="match status" value="1"/>
</dbReference>
<evidence type="ECO:0000256" key="7">
    <source>
        <dbReference type="ARBA" id="ARBA00023229"/>
    </source>
</evidence>
<keyword evidence="7 9" id="KW-0414">Isoprene biosynthesis</keyword>
<dbReference type="Gene3D" id="3.30.1330.50">
    <property type="entry name" value="2-C-methyl-D-erythritol 2,4-cyclodiphosphate synthase"/>
    <property type="match status" value="1"/>
</dbReference>
<feature type="binding site" evidence="9">
    <location>
        <position position="143"/>
    </location>
    <ligand>
        <name>4-CDP-2-C-methyl-D-erythritol 2-phosphate</name>
        <dbReference type="ChEBI" id="CHEBI:57919"/>
    </ligand>
</feature>
<dbReference type="InterPro" id="IPR036571">
    <property type="entry name" value="MECDP_synthase_sf"/>
</dbReference>
<feature type="binding site" evidence="9">
    <location>
        <position position="13"/>
    </location>
    <ligand>
        <name>a divalent metal cation</name>
        <dbReference type="ChEBI" id="CHEBI:60240"/>
    </ligand>
</feature>
<feature type="domain" description="2-C-methyl-D-erythritol 2,4-cyclodiphosphate synthase" evidence="11">
    <location>
        <begin position="4"/>
        <end position="158"/>
    </location>
</feature>
<dbReference type="Pfam" id="PF02542">
    <property type="entry name" value="YgbB"/>
    <property type="match status" value="1"/>
</dbReference>
<evidence type="ECO:0000256" key="5">
    <source>
        <dbReference type="ARBA" id="ARBA00012579"/>
    </source>
</evidence>
<dbReference type="SUPFAM" id="SSF69765">
    <property type="entry name" value="IpsF-like"/>
    <property type="match status" value="1"/>
</dbReference>
<evidence type="ECO:0000256" key="8">
    <source>
        <dbReference type="ARBA" id="ARBA00023239"/>
    </source>
</evidence>
<feature type="binding site" evidence="9">
    <location>
        <begin position="60"/>
        <end position="62"/>
    </location>
    <ligand>
        <name>4-CDP-2-C-methyl-D-erythritol 2-phosphate</name>
        <dbReference type="ChEBI" id="CHEBI:57919"/>
    </ligand>
</feature>
<evidence type="ECO:0000256" key="6">
    <source>
        <dbReference type="ARBA" id="ARBA00022723"/>
    </source>
</evidence>
<comment type="cofactor">
    <cofactor evidence="9">
        <name>a divalent metal cation</name>
        <dbReference type="ChEBI" id="CHEBI:60240"/>
    </cofactor>
    <text evidence="9">Binds 1 divalent metal cation per subunit.</text>
</comment>
<dbReference type="PANTHER" id="PTHR43181:SF1">
    <property type="entry name" value="2-C-METHYL-D-ERYTHRITOL 2,4-CYCLODIPHOSPHATE SYNTHASE, CHLOROPLASTIC"/>
    <property type="match status" value="1"/>
</dbReference>
<accession>A0ABM9WM91</accession>
<comment type="similarity">
    <text evidence="3 9 10">Belongs to the IspF family.</text>
</comment>
<feature type="site" description="Transition state stabilizer" evidence="9">
    <location>
        <position position="137"/>
    </location>
</feature>
<keyword evidence="6 9" id="KW-0479">Metal-binding</keyword>
<feature type="binding site" evidence="9">
    <location>
        <begin position="65"/>
        <end position="69"/>
    </location>
    <ligand>
        <name>4-CDP-2-C-methyl-D-erythritol 2-phosphate</name>
        <dbReference type="ChEBI" id="CHEBI:57919"/>
    </ligand>
</feature>
<dbReference type="InterPro" id="IPR003526">
    <property type="entry name" value="MECDP_synthase"/>
</dbReference>
<dbReference type="EMBL" id="AAMX01000009">
    <property type="protein sequence ID" value="EAQ32060.1"/>
    <property type="molecule type" value="Genomic_DNA"/>
</dbReference>
<evidence type="ECO:0000256" key="3">
    <source>
        <dbReference type="ARBA" id="ARBA00008480"/>
    </source>
</evidence>
<comment type="function">
    <text evidence="9">Involved in the biosynthesis of isopentenyl diphosphate (IPP) and dimethylallyl diphosphate (DMAPP), two major building blocks of isoprenoid compounds. Catalyzes the conversion of 4-diphosphocytidyl-2-C-methyl-D-erythritol 2-phosphate (CDP-ME2P) to 2-C-methyl-D-erythritol 2,4-cyclodiphosphate (ME-CPP) with a corresponding release of cytidine 5-monophosphate (CMP).</text>
</comment>
<proteinExistence type="inferred from homology"/>
<evidence type="ECO:0000256" key="1">
    <source>
        <dbReference type="ARBA" id="ARBA00000200"/>
    </source>
</evidence>
<comment type="subunit">
    <text evidence="4 9">Homotrimer.</text>
</comment>
<dbReference type="HAMAP" id="MF_00107">
    <property type="entry name" value="IspF"/>
    <property type="match status" value="1"/>
</dbReference>
<feature type="binding site" evidence="9">
    <location>
        <begin position="38"/>
        <end position="39"/>
    </location>
    <ligand>
        <name>4-CDP-2-C-methyl-D-erythritol 2-phosphate</name>
        <dbReference type="ChEBI" id="CHEBI:57919"/>
    </ligand>
</feature>
<evidence type="ECO:0000256" key="2">
    <source>
        <dbReference type="ARBA" id="ARBA00004709"/>
    </source>
</evidence>
<evidence type="ECO:0000313" key="12">
    <source>
        <dbReference type="EMBL" id="EAQ32060.1"/>
    </source>
</evidence>
<name>A0ABM9WM91_9GAMM</name>
<evidence type="ECO:0000313" key="13">
    <source>
        <dbReference type="Proteomes" id="UP000016543"/>
    </source>
</evidence>
<gene>
    <name evidence="9" type="primary">ispF</name>
    <name evidence="12" type="ORF">OS145_07282</name>
</gene>